<dbReference type="InterPro" id="IPR003749">
    <property type="entry name" value="ThiS/MoaD-like"/>
</dbReference>
<dbReference type="Proteomes" id="UP001206924">
    <property type="component" value="Unassembled WGS sequence"/>
</dbReference>
<name>A0ABT1NLG7_9MICC</name>
<dbReference type="SUPFAM" id="SSF54285">
    <property type="entry name" value="MoaD/ThiS"/>
    <property type="match status" value="1"/>
</dbReference>
<dbReference type="InterPro" id="IPR016155">
    <property type="entry name" value="Mopterin_synth/thiamin_S_b"/>
</dbReference>
<dbReference type="InterPro" id="IPR052045">
    <property type="entry name" value="Sulfur_Carrier/Prot_Modifier"/>
</dbReference>
<proteinExistence type="predicted"/>
<dbReference type="Pfam" id="PF02597">
    <property type="entry name" value="ThiS"/>
    <property type="match status" value="1"/>
</dbReference>
<sequence length="112" mass="11904">MSAQLRPDAPGRTDVELLLPAALADAADGRRMLTLRPALGAGTPENVTVADVLALLQADFAGVYRRICDETGELRRYVNLYLDGEDVRDLEGASTVLPARAELLVLQSIAGG</sequence>
<dbReference type="Gene3D" id="3.10.20.30">
    <property type="match status" value="1"/>
</dbReference>
<dbReference type="EMBL" id="JANFLP010000001">
    <property type="protein sequence ID" value="MCQ1948563.1"/>
    <property type="molecule type" value="Genomic_DNA"/>
</dbReference>
<dbReference type="PANTHER" id="PTHR38031">
    <property type="entry name" value="SULFUR CARRIER PROTEIN SLR0821-RELATED"/>
    <property type="match status" value="1"/>
</dbReference>
<evidence type="ECO:0000313" key="2">
    <source>
        <dbReference type="Proteomes" id="UP001206924"/>
    </source>
</evidence>
<keyword evidence="2" id="KW-1185">Reference proteome</keyword>
<reference evidence="1 2" key="1">
    <citation type="submission" date="2022-07" db="EMBL/GenBank/DDBJ databases">
        <title>Novel species in genus Arthrobacter.</title>
        <authorList>
            <person name="Liu Y."/>
        </authorList>
    </citation>
    <scope>NUCLEOTIDE SEQUENCE [LARGE SCALE GENOMIC DNA]</scope>
    <source>
        <strain evidence="2">zg-Y859</strain>
    </source>
</reference>
<comment type="caution">
    <text evidence="1">The sequence shown here is derived from an EMBL/GenBank/DDBJ whole genome shotgun (WGS) entry which is preliminary data.</text>
</comment>
<gene>
    <name evidence="1" type="ORF">NNX28_01305</name>
</gene>
<dbReference type="InterPro" id="IPR012675">
    <property type="entry name" value="Beta-grasp_dom_sf"/>
</dbReference>
<accession>A0ABT1NLG7</accession>
<dbReference type="RefSeq" id="WP_255864505.1">
    <property type="nucleotide sequence ID" value="NZ_CP104263.1"/>
</dbReference>
<evidence type="ECO:0000313" key="1">
    <source>
        <dbReference type="EMBL" id="MCQ1948563.1"/>
    </source>
</evidence>
<dbReference type="PANTHER" id="PTHR38031:SF1">
    <property type="entry name" value="SULFUR CARRIER PROTEIN CYSO"/>
    <property type="match status" value="1"/>
</dbReference>
<organism evidence="1 2">
    <name type="scientific">Arthrobacter jinronghuae</name>
    <dbReference type="NCBI Taxonomy" id="2964609"/>
    <lineage>
        <taxon>Bacteria</taxon>
        <taxon>Bacillati</taxon>
        <taxon>Actinomycetota</taxon>
        <taxon>Actinomycetes</taxon>
        <taxon>Micrococcales</taxon>
        <taxon>Micrococcaceae</taxon>
        <taxon>Arthrobacter</taxon>
    </lineage>
</organism>
<protein>
    <submittedName>
        <fullName evidence="1">MoaD/ThiS family protein</fullName>
    </submittedName>
</protein>